<dbReference type="Proteomes" id="UP000051888">
    <property type="component" value="Unassembled WGS sequence"/>
</dbReference>
<evidence type="ECO:0000313" key="2">
    <source>
        <dbReference type="Proteomes" id="UP000051888"/>
    </source>
</evidence>
<dbReference type="AlphaFoldDB" id="A0A0Q3WV57"/>
<keyword evidence="2" id="KW-1185">Reference proteome</keyword>
<organism evidence="1 2">
    <name type="scientific">Heyndrickxia shackletonii</name>
    <dbReference type="NCBI Taxonomy" id="157838"/>
    <lineage>
        <taxon>Bacteria</taxon>
        <taxon>Bacillati</taxon>
        <taxon>Bacillota</taxon>
        <taxon>Bacilli</taxon>
        <taxon>Bacillales</taxon>
        <taxon>Bacillaceae</taxon>
        <taxon>Heyndrickxia</taxon>
    </lineage>
</organism>
<gene>
    <name evidence="1" type="ORF">AN964_01775</name>
</gene>
<dbReference type="STRING" id="157838.AN964_01775"/>
<accession>A0A0Q3WV57</accession>
<name>A0A0Q3WV57_9BACI</name>
<proteinExistence type="predicted"/>
<dbReference type="PATRIC" id="fig|157838.3.peg.393"/>
<sequence length="65" mass="7303">MLGIGVFGLQGSYIQNTDIIFLYCLIIVNSQEGSVFNGLPSTKDVKVTSQLKKDIFFYDRIIDKP</sequence>
<reference evidence="1 2" key="1">
    <citation type="submission" date="2015-09" db="EMBL/GenBank/DDBJ databases">
        <title>Genome sequencing project for genomic taxonomy and phylogenomics of Bacillus-like bacteria.</title>
        <authorList>
            <person name="Liu B."/>
            <person name="Wang J."/>
            <person name="Zhu Y."/>
            <person name="Liu G."/>
            <person name="Chen Q."/>
            <person name="Chen Z."/>
            <person name="Lan J."/>
            <person name="Che J."/>
            <person name="Ge C."/>
            <person name="Shi H."/>
            <person name="Pan Z."/>
            <person name="Liu X."/>
        </authorList>
    </citation>
    <scope>NUCLEOTIDE SEQUENCE [LARGE SCALE GENOMIC DNA]</scope>
    <source>
        <strain evidence="1 2">LMG 18435</strain>
    </source>
</reference>
<comment type="caution">
    <text evidence="1">The sequence shown here is derived from an EMBL/GenBank/DDBJ whole genome shotgun (WGS) entry which is preliminary data.</text>
</comment>
<dbReference type="EMBL" id="LJJC01000004">
    <property type="protein sequence ID" value="KQL52397.1"/>
    <property type="molecule type" value="Genomic_DNA"/>
</dbReference>
<evidence type="ECO:0000313" key="1">
    <source>
        <dbReference type="EMBL" id="KQL52397.1"/>
    </source>
</evidence>
<protein>
    <submittedName>
        <fullName evidence="1">Uncharacterized protein</fullName>
    </submittedName>
</protein>